<proteinExistence type="predicted"/>
<dbReference type="GO" id="GO:0016616">
    <property type="term" value="F:oxidoreductase activity, acting on the CH-OH group of donors, NAD or NADP as acceptor"/>
    <property type="evidence" value="ECO:0007669"/>
    <property type="project" value="TreeGrafter"/>
</dbReference>
<dbReference type="Pfam" id="PF00106">
    <property type="entry name" value="adh_short"/>
    <property type="match status" value="1"/>
</dbReference>
<dbReference type="Proteomes" id="UP000799423">
    <property type="component" value="Unassembled WGS sequence"/>
</dbReference>
<evidence type="ECO:0000313" key="2">
    <source>
        <dbReference type="Proteomes" id="UP000799423"/>
    </source>
</evidence>
<dbReference type="InterPro" id="IPR052184">
    <property type="entry name" value="SDR_enzymes"/>
</dbReference>
<gene>
    <name evidence="1" type="ORF">T440DRAFT_43663</name>
</gene>
<organism evidence="1 2">
    <name type="scientific">Plenodomus tracheiphilus IPT5</name>
    <dbReference type="NCBI Taxonomy" id="1408161"/>
    <lineage>
        <taxon>Eukaryota</taxon>
        <taxon>Fungi</taxon>
        <taxon>Dikarya</taxon>
        <taxon>Ascomycota</taxon>
        <taxon>Pezizomycotina</taxon>
        <taxon>Dothideomycetes</taxon>
        <taxon>Pleosporomycetidae</taxon>
        <taxon>Pleosporales</taxon>
        <taxon>Pleosporineae</taxon>
        <taxon>Leptosphaeriaceae</taxon>
        <taxon>Plenodomus</taxon>
    </lineage>
</organism>
<keyword evidence="2" id="KW-1185">Reference proteome</keyword>
<evidence type="ECO:0000313" key="1">
    <source>
        <dbReference type="EMBL" id="KAF2852435.1"/>
    </source>
</evidence>
<dbReference type="InterPro" id="IPR002347">
    <property type="entry name" value="SDR_fam"/>
</dbReference>
<dbReference type="PANTHER" id="PTHR45458:SF3">
    <property type="entry name" value="CHAIN DEHYDROGENASE (ATSC), PUTATIVE-RELATED"/>
    <property type="match status" value="1"/>
</dbReference>
<dbReference type="EMBL" id="MU006299">
    <property type="protein sequence ID" value="KAF2852435.1"/>
    <property type="molecule type" value="Genomic_DNA"/>
</dbReference>
<reference evidence="1" key="1">
    <citation type="submission" date="2020-01" db="EMBL/GenBank/DDBJ databases">
        <authorList>
            <consortium name="DOE Joint Genome Institute"/>
            <person name="Haridas S."/>
            <person name="Albert R."/>
            <person name="Binder M."/>
            <person name="Bloem J."/>
            <person name="Labutti K."/>
            <person name="Salamov A."/>
            <person name="Andreopoulos B."/>
            <person name="Baker S.E."/>
            <person name="Barry K."/>
            <person name="Bills G."/>
            <person name="Bluhm B.H."/>
            <person name="Cannon C."/>
            <person name="Castanera R."/>
            <person name="Culley D.E."/>
            <person name="Daum C."/>
            <person name="Ezra D."/>
            <person name="Gonzalez J.B."/>
            <person name="Henrissat B."/>
            <person name="Kuo A."/>
            <person name="Liang C."/>
            <person name="Lipzen A."/>
            <person name="Lutzoni F."/>
            <person name="Magnuson J."/>
            <person name="Mondo S."/>
            <person name="Nolan M."/>
            <person name="Ohm R."/>
            <person name="Pangilinan J."/>
            <person name="Park H.-J."/>
            <person name="Ramirez L."/>
            <person name="Alfaro M."/>
            <person name="Sun H."/>
            <person name="Tritt A."/>
            <person name="Yoshinaga Y."/>
            <person name="Zwiers L.-H."/>
            <person name="Turgeon B.G."/>
            <person name="Goodwin S.B."/>
            <person name="Spatafora J.W."/>
            <person name="Crous P.W."/>
            <person name="Grigoriev I.V."/>
        </authorList>
    </citation>
    <scope>NUCLEOTIDE SEQUENCE</scope>
    <source>
        <strain evidence="1">IPT5</strain>
    </source>
</reference>
<dbReference type="SUPFAM" id="SSF51735">
    <property type="entry name" value="NAD(P)-binding Rossmann-fold domains"/>
    <property type="match status" value="1"/>
</dbReference>
<dbReference type="PRINTS" id="PR00081">
    <property type="entry name" value="GDHRDH"/>
</dbReference>
<dbReference type="PANTHER" id="PTHR45458">
    <property type="entry name" value="SHORT-CHAIN DEHYDROGENASE/REDUCTASE SDR"/>
    <property type="match status" value="1"/>
</dbReference>
<dbReference type="AlphaFoldDB" id="A0A6A7BD88"/>
<dbReference type="InterPro" id="IPR036291">
    <property type="entry name" value="NAD(P)-bd_dom_sf"/>
</dbReference>
<sequence>MPSYFVTGAARGIGFAFLDKLSSDPANTVVGLVRNKADTEAKISKAGWNRPNVHIVQGDLNEHKTLKLAAETTSQITGGSLDCLIANAAYLPSEYMVDPLSVLGADPAKLETEMHKFFQTNCIGNIHLFNFFIPLILKGNLKKVISITSGMADVELVRSYDIFEGGPYAISKAAMNVATAKFAAEYAKDGVLFLSVCPGFVDTGYEDSGKLCCAVLLAQDFSTDVTIASERVQQQLTAMLGKFQRYAPHFAGLAAPEDAVKDVLSVVEKASIANGDSGAYLSHSGTKQWV</sequence>
<dbReference type="OrthoDB" id="7289984at2759"/>
<name>A0A6A7BD88_9PLEO</name>
<protein>
    <submittedName>
        <fullName evidence="1">Short chain dehydrogenase</fullName>
    </submittedName>
</protein>
<accession>A0A6A7BD88</accession>
<dbReference type="Gene3D" id="3.40.50.720">
    <property type="entry name" value="NAD(P)-binding Rossmann-like Domain"/>
    <property type="match status" value="1"/>
</dbReference>